<keyword evidence="3 5" id="KW-0732">Signal</keyword>
<keyword evidence="8" id="KW-1185">Reference proteome</keyword>
<evidence type="ECO:0000256" key="4">
    <source>
        <dbReference type="ARBA" id="ARBA00022970"/>
    </source>
</evidence>
<evidence type="ECO:0000313" key="7">
    <source>
        <dbReference type="EMBL" id="CAE6840240.1"/>
    </source>
</evidence>
<evidence type="ECO:0000256" key="3">
    <source>
        <dbReference type="ARBA" id="ARBA00022729"/>
    </source>
</evidence>
<dbReference type="Gene3D" id="3.40.50.2300">
    <property type="match status" value="2"/>
</dbReference>
<dbReference type="InterPro" id="IPR028081">
    <property type="entry name" value="Leu-bd"/>
</dbReference>
<dbReference type="PRINTS" id="PR00337">
    <property type="entry name" value="LEUILEVALBP"/>
</dbReference>
<comment type="similarity">
    <text evidence="1">Belongs to the leucine-binding protein family.</text>
</comment>
<evidence type="ECO:0000256" key="1">
    <source>
        <dbReference type="ARBA" id="ARBA00010062"/>
    </source>
</evidence>
<name>A0ABM8SXT7_9BURK</name>
<dbReference type="Pfam" id="PF13458">
    <property type="entry name" value="Peripla_BP_6"/>
    <property type="match status" value="1"/>
</dbReference>
<evidence type="ECO:0000256" key="5">
    <source>
        <dbReference type="SAM" id="SignalP"/>
    </source>
</evidence>
<evidence type="ECO:0000259" key="6">
    <source>
        <dbReference type="Pfam" id="PF13458"/>
    </source>
</evidence>
<dbReference type="InterPro" id="IPR006311">
    <property type="entry name" value="TAT_signal"/>
</dbReference>
<sequence>MDQGRRSILKMVGAIAGACALPAHAFAEAGSQVTLATLLPMTGSGSQYGPSMSQAANLVVSEVNAAGGLLGHPVKLINADDQTSPEAAVRAVHQLIDIERVAGICGSWASSVTTAVAPLCWDSKTFIASCSGADSITALPHQGFLVRTQPSTRIQGRKFGEFAIDLGCKNIAFMSPQTPFAQSMTENIGASVKAAGAAFGSLIYEDKKNSYRSEVDKVLAQKPDMVILGGYVTDNTVVLKDLYRSGYNGKILGFAYGVNQKLIEALPAAVTDGIYSLAPSPAQNSTAYSHLAAALKVTSVDPYACQVYDQMNLMAMAIARAGTSGGLAIKDNIRAFSNPGGQAVTGAAQALPLIAQKRSVLYEGASGPCRFTESGDISTAFFRYEQIRDGRVALLKIA</sequence>
<dbReference type="RefSeq" id="WP_200660779.1">
    <property type="nucleotide sequence ID" value="NZ_CAJNBH010000029.1"/>
</dbReference>
<dbReference type="PANTHER" id="PTHR30483:SF6">
    <property type="entry name" value="PERIPLASMIC BINDING PROTEIN OF ABC TRANSPORTER FOR NATURAL AMINO ACIDS"/>
    <property type="match status" value="1"/>
</dbReference>
<accession>A0ABM8SXT7</accession>
<dbReference type="InterPro" id="IPR000709">
    <property type="entry name" value="Leu_Ile_Val-bd"/>
</dbReference>
<comment type="caution">
    <text evidence="7">The sequence shown here is derived from an EMBL/GenBank/DDBJ whole genome shotgun (WGS) entry which is preliminary data.</text>
</comment>
<feature type="domain" description="Leucine-binding protein" evidence="6">
    <location>
        <begin position="33"/>
        <end position="337"/>
    </location>
</feature>
<keyword evidence="2" id="KW-0813">Transport</keyword>
<organism evidence="7 8">
    <name type="scientific">Paraburkholderia nemoris</name>
    <dbReference type="NCBI Taxonomy" id="2793076"/>
    <lineage>
        <taxon>Bacteria</taxon>
        <taxon>Pseudomonadati</taxon>
        <taxon>Pseudomonadota</taxon>
        <taxon>Betaproteobacteria</taxon>
        <taxon>Burkholderiales</taxon>
        <taxon>Burkholderiaceae</taxon>
        <taxon>Paraburkholderia</taxon>
    </lineage>
</organism>
<gene>
    <name evidence="7" type="primary">braC_11</name>
    <name evidence="7" type="ORF">R69776_07010</name>
</gene>
<reference evidence="7 8" key="1">
    <citation type="submission" date="2021-02" db="EMBL/GenBank/DDBJ databases">
        <authorList>
            <person name="Vanwijnsberghe S."/>
        </authorList>
    </citation>
    <scope>NUCLEOTIDE SEQUENCE [LARGE SCALE GENOMIC DNA]</scope>
    <source>
        <strain evidence="7 8">R-69776</strain>
    </source>
</reference>
<protein>
    <submittedName>
        <fullName evidence="7">Leucine-, isoleucine-, valine-, threonine-, and alanine-binding protein</fullName>
    </submittedName>
</protein>
<dbReference type="CDD" id="cd06346">
    <property type="entry name" value="PBP1_ABC_ligand_binding-like"/>
    <property type="match status" value="1"/>
</dbReference>
<feature type="signal peptide" evidence="5">
    <location>
        <begin position="1"/>
        <end position="25"/>
    </location>
</feature>
<dbReference type="PROSITE" id="PS51318">
    <property type="entry name" value="TAT"/>
    <property type="match status" value="1"/>
</dbReference>
<dbReference type="PANTHER" id="PTHR30483">
    <property type="entry name" value="LEUCINE-SPECIFIC-BINDING PROTEIN"/>
    <property type="match status" value="1"/>
</dbReference>
<dbReference type="EMBL" id="CAJNBH010000029">
    <property type="protein sequence ID" value="CAE6840240.1"/>
    <property type="molecule type" value="Genomic_DNA"/>
</dbReference>
<dbReference type="SUPFAM" id="SSF53822">
    <property type="entry name" value="Periplasmic binding protein-like I"/>
    <property type="match status" value="1"/>
</dbReference>
<keyword evidence="4" id="KW-0029">Amino-acid transport</keyword>
<dbReference type="Proteomes" id="UP000673821">
    <property type="component" value="Unassembled WGS sequence"/>
</dbReference>
<evidence type="ECO:0000256" key="2">
    <source>
        <dbReference type="ARBA" id="ARBA00022448"/>
    </source>
</evidence>
<proteinExistence type="inferred from homology"/>
<evidence type="ECO:0000313" key="8">
    <source>
        <dbReference type="Proteomes" id="UP000673821"/>
    </source>
</evidence>
<dbReference type="InterPro" id="IPR028082">
    <property type="entry name" value="Peripla_BP_I"/>
</dbReference>
<feature type="chain" id="PRO_5047514257" evidence="5">
    <location>
        <begin position="26"/>
        <end position="398"/>
    </location>
</feature>
<dbReference type="InterPro" id="IPR051010">
    <property type="entry name" value="BCAA_transport"/>
</dbReference>